<name>A0AAV4G1J2_9GAST</name>
<comment type="caution">
    <text evidence="1">The sequence shown here is derived from an EMBL/GenBank/DDBJ whole genome shotgun (WGS) entry which is preliminary data.</text>
</comment>
<gene>
    <name evidence="1" type="ORF">ElyMa_002288800</name>
</gene>
<evidence type="ECO:0000313" key="1">
    <source>
        <dbReference type="EMBL" id="GFR79468.1"/>
    </source>
</evidence>
<evidence type="ECO:0000313" key="2">
    <source>
        <dbReference type="Proteomes" id="UP000762676"/>
    </source>
</evidence>
<dbReference type="AlphaFoldDB" id="A0AAV4G1J2"/>
<reference evidence="1 2" key="1">
    <citation type="journal article" date="2021" name="Elife">
        <title>Chloroplast acquisition without the gene transfer in kleptoplastic sea slugs, Plakobranchus ocellatus.</title>
        <authorList>
            <person name="Maeda T."/>
            <person name="Takahashi S."/>
            <person name="Yoshida T."/>
            <person name="Shimamura S."/>
            <person name="Takaki Y."/>
            <person name="Nagai Y."/>
            <person name="Toyoda A."/>
            <person name="Suzuki Y."/>
            <person name="Arimoto A."/>
            <person name="Ishii H."/>
            <person name="Satoh N."/>
            <person name="Nishiyama T."/>
            <person name="Hasebe M."/>
            <person name="Maruyama T."/>
            <person name="Minagawa J."/>
            <person name="Obokata J."/>
            <person name="Shigenobu S."/>
        </authorList>
    </citation>
    <scope>NUCLEOTIDE SEQUENCE [LARGE SCALE GENOMIC DNA]</scope>
</reference>
<dbReference type="Proteomes" id="UP000762676">
    <property type="component" value="Unassembled WGS sequence"/>
</dbReference>
<protein>
    <submittedName>
        <fullName evidence="1">Uncharacterized protein</fullName>
    </submittedName>
</protein>
<accession>A0AAV4G1J2</accession>
<sequence>MKETRGRHFCRPGRHVIQDETPVDFQTAKAITRLHILEYVWGPRNVHRSSRRGYSFHPQTQRFKKKSIEQHRSLFMMFVNFFKALKPMTENTLEDFKDYGYPDVLIKLIKEFHGGMSGRV</sequence>
<organism evidence="1 2">
    <name type="scientific">Elysia marginata</name>
    <dbReference type="NCBI Taxonomy" id="1093978"/>
    <lineage>
        <taxon>Eukaryota</taxon>
        <taxon>Metazoa</taxon>
        <taxon>Spiralia</taxon>
        <taxon>Lophotrochozoa</taxon>
        <taxon>Mollusca</taxon>
        <taxon>Gastropoda</taxon>
        <taxon>Heterobranchia</taxon>
        <taxon>Euthyneura</taxon>
        <taxon>Panpulmonata</taxon>
        <taxon>Sacoglossa</taxon>
        <taxon>Placobranchoidea</taxon>
        <taxon>Plakobranchidae</taxon>
        <taxon>Elysia</taxon>
    </lineage>
</organism>
<keyword evidence="2" id="KW-1185">Reference proteome</keyword>
<dbReference type="EMBL" id="BMAT01004749">
    <property type="protein sequence ID" value="GFR79468.1"/>
    <property type="molecule type" value="Genomic_DNA"/>
</dbReference>
<proteinExistence type="predicted"/>